<name>A0A1I6UJZ3_9BACL</name>
<keyword evidence="2" id="KW-1185">Reference proteome</keyword>
<evidence type="ECO:0000313" key="2">
    <source>
        <dbReference type="Proteomes" id="UP000198660"/>
    </source>
</evidence>
<proteinExistence type="predicted"/>
<dbReference type="AlphaFoldDB" id="A0A1I6UJZ3"/>
<protein>
    <submittedName>
        <fullName evidence="1">Uncharacterized protein</fullName>
    </submittedName>
</protein>
<accession>A0A1I6UJZ3</accession>
<gene>
    <name evidence="1" type="ORF">SAMN05444972_11724</name>
</gene>
<dbReference type="Proteomes" id="UP000198660">
    <property type="component" value="Unassembled WGS sequence"/>
</dbReference>
<sequence>MNRHFDGFFLRFFLEKNLLIHLDRSFFTNRKRLVGHYNTDIIEQNAPGSPEKRRKILE</sequence>
<organism evidence="1 2">
    <name type="scientific">Marininema halotolerans</name>
    <dbReference type="NCBI Taxonomy" id="1155944"/>
    <lineage>
        <taxon>Bacteria</taxon>
        <taxon>Bacillati</taxon>
        <taxon>Bacillota</taxon>
        <taxon>Bacilli</taxon>
        <taxon>Bacillales</taxon>
        <taxon>Thermoactinomycetaceae</taxon>
        <taxon>Marininema</taxon>
    </lineage>
</organism>
<dbReference type="EMBL" id="FPAA01000017">
    <property type="protein sequence ID" value="SFT01748.1"/>
    <property type="molecule type" value="Genomic_DNA"/>
</dbReference>
<reference evidence="2" key="1">
    <citation type="submission" date="2016-10" db="EMBL/GenBank/DDBJ databases">
        <authorList>
            <person name="Varghese N."/>
            <person name="Submissions S."/>
        </authorList>
    </citation>
    <scope>NUCLEOTIDE SEQUENCE [LARGE SCALE GENOMIC DNA]</scope>
    <source>
        <strain evidence="2">DSM 45789</strain>
    </source>
</reference>
<evidence type="ECO:0000313" key="1">
    <source>
        <dbReference type="EMBL" id="SFT01748.1"/>
    </source>
</evidence>